<evidence type="ECO:0000259" key="6">
    <source>
        <dbReference type="PROSITE" id="PS50001"/>
    </source>
</evidence>
<evidence type="ECO:0000256" key="3">
    <source>
        <dbReference type="ARBA" id="ARBA00022999"/>
    </source>
</evidence>
<dbReference type="InterPro" id="IPR030523">
    <property type="entry name" value="SH2B"/>
</dbReference>
<dbReference type="SUPFAM" id="SSF50729">
    <property type="entry name" value="PH domain-like"/>
    <property type="match status" value="1"/>
</dbReference>
<dbReference type="GO" id="GO:0035556">
    <property type="term" value="P:intracellular signal transduction"/>
    <property type="evidence" value="ECO:0007669"/>
    <property type="project" value="TreeGrafter"/>
</dbReference>
<feature type="compositionally biased region" description="Basic and acidic residues" evidence="5">
    <location>
        <begin position="490"/>
        <end position="502"/>
    </location>
</feature>
<proteinExistence type="inferred from homology"/>
<dbReference type="SMART" id="SM00252">
    <property type="entry name" value="SH2"/>
    <property type="match status" value="1"/>
</dbReference>
<dbReference type="PANTHER" id="PTHR10872:SF2">
    <property type="entry name" value="LNK, ISOFORM D"/>
    <property type="match status" value="1"/>
</dbReference>
<feature type="compositionally biased region" description="Polar residues" evidence="5">
    <location>
        <begin position="471"/>
        <end position="484"/>
    </location>
</feature>
<dbReference type="PROSITE" id="PS50001">
    <property type="entry name" value="SH2"/>
    <property type="match status" value="1"/>
</dbReference>
<evidence type="ECO:0000313" key="7">
    <source>
        <dbReference type="EMBL" id="KAF5399739.1"/>
    </source>
</evidence>
<protein>
    <submittedName>
        <fullName evidence="7">Signal transduction protein lnk</fullName>
    </submittedName>
</protein>
<comment type="similarity">
    <text evidence="1">Belongs to the SH2B adapter family.</text>
</comment>
<evidence type="ECO:0000256" key="2">
    <source>
        <dbReference type="ARBA" id="ARBA00022553"/>
    </source>
</evidence>
<evidence type="ECO:0000313" key="8">
    <source>
        <dbReference type="Proteomes" id="UP000748531"/>
    </source>
</evidence>
<feature type="domain" description="SH2" evidence="6">
    <location>
        <begin position="654"/>
        <end position="810"/>
    </location>
</feature>
<sequence length="866" mass="94766">MAFTENWNKFCARASTQLSIEALQLFKAHLIDNRADDQPGCGHNFLNFVAEKMRMKFEQSLSPAYFLKPLPNSTVFSRGDIESGLPKTGEEHTASKNEVLSLESSLSGTLPLPVYANASAVLAAAKAAKCETHYGKSFLDLQSGKSRGRGWRSNSAGTNHDVTLDTVTSTHVRRANSSTRSNSNHTSSCGSKTGLLEHAESKQSWRFGSVWLRKSFTVLWKHRPPIRSVQQMFPPDSDKPCKEDALKRPQLELYPRFPGTTVHLPVDVVREELVMEWLGPLTSDQRSTLCGDNRSTAASLNEDDDDCGWVPSRLCLFTTSAGLMLEVFTPPSEEKPRYGIFCNSIVDLRSIPSDDLTVPRENVFLIKTEFGDPKLFQTSNADDARCWMSALQKGLPPLRRKSSWSISPFSHGRSSDHQNELGNISQPINAVSTAKSICPNHNSDSWNRTNPPRVCQHIGEMECKPVEFPNLLTSNPSSPVTPISSPRLPVRCDKDDHLDHPTLRSALSDSRDCLSKPKSVEHSVRRTQLSSHLNHHSSSSVPSFPGPRFLSDVVLCPTPSRPMVVSSDTRHPPSLSTTFCPPADEFPNGKQQSGSIVLTTPTFSSTTPTIRPEPLRAICGSSVPNCTSNPSDASPSSNGGFEDIIGRQLSAYPWYHGTLSRLRAATYVLGQLSTDDHRSSSMVTPNQKSLPNGSHFLTGSAFSSPVDHLSPVGTAQPSLSTTDGFFLVRQSETKQGEFVLTFSCHSKAKHLRMTLSSDGQCRVQHLPFDSIVEMLEHFRQEPIPLEQVTATSDVNTENALPTSTQASAPVTLSAYVVNPHLTGNQDRLVVCRGSVRVKGNVVGQAASAAVATALGGRSQPNQYIVM</sequence>
<dbReference type="PANTHER" id="PTHR10872">
    <property type="entry name" value="SH2B ADAPTER PROTEIN"/>
    <property type="match status" value="1"/>
</dbReference>
<organism evidence="7 8">
    <name type="scientific">Paragonimus heterotremus</name>
    <dbReference type="NCBI Taxonomy" id="100268"/>
    <lineage>
        <taxon>Eukaryota</taxon>
        <taxon>Metazoa</taxon>
        <taxon>Spiralia</taxon>
        <taxon>Lophotrochozoa</taxon>
        <taxon>Platyhelminthes</taxon>
        <taxon>Trematoda</taxon>
        <taxon>Digenea</taxon>
        <taxon>Plagiorchiida</taxon>
        <taxon>Troglotremata</taxon>
        <taxon>Troglotrematidae</taxon>
        <taxon>Paragonimus</taxon>
    </lineage>
</organism>
<dbReference type="InterPro" id="IPR036860">
    <property type="entry name" value="SH2_dom_sf"/>
</dbReference>
<comment type="caution">
    <text evidence="7">The sequence shown here is derived from an EMBL/GenBank/DDBJ whole genome shotgun (WGS) entry which is preliminary data.</text>
</comment>
<dbReference type="Pfam" id="PF00017">
    <property type="entry name" value="SH2"/>
    <property type="match status" value="1"/>
</dbReference>
<name>A0A8J4T836_9TREM</name>
<evidence type="ECO:0000256" key="4">
    <source>
        <dbReference type="PROSITE-ProRule" id="PRU00191"/>
    </source>
</evidence>
<dbReference type="GO" id="GO:0005886">
    <property type="term" value="C:plasma membrane"/>
    <property type="evidence" value="ECO:0007669"/>
    <property type="project" value="TreeGrafter"/>
</dbReference>
<dbReference type="Gene3D" id="3.30.505.10">
    <property type="entry name" value="SH2 domain"/>
    <property type="match status" value="1"/>
</dbReference>
<feature type="region of interest" description="Disordered" evidence="5">
    <location>
        <begin position="470"/>
        <end position="543"/>
    </location>
</feature>
<dbReference type="Gene3D" id="2.30.29.30">
    <property type="entry name" value="Pleckstrin-homology domain (PH domain)/Phosphotyrosine-binding domain (PTB)"/>
    <property type="match status" value="1"/>
</dbReference>
<keyword evidence="2" id="KW-0597">Phosphoprotein</keyword>
<feature type="compositionally biased region" description="Low complexity" evidence="5">
    <location>
        <begin position="175"/>
        <end position="188"/>
    </location>
</feature>
<keyword evidence="3 4" id="KW-0727">SH2 domain</keyword>
<dbReference type="PRINTS" id="PR00401">
    <property type="entry name" value="SH2DOMAIN"/>
</dbReference>
<dbReference type="AlphaFoldDB" id="A0A8J4T836"/>
<evidence type="ECO:0000256" key="1">
    <source>
        <dbReference type="ARBA" id="ARBA00010220"/>
    </source>
</evidence>
<dbReference type="OrthoDB" id="10047184at2759"/>
<dbReference type="InterPro" id="IPR001849">
    <property type="entry name" value="PH_domain"/>
</dbReference>
<dbReference type="SMART" id="SM00233">
    <property type="entry name" value="PH"/>
    <property type="match status" value="1"/>
</dbReference>
<dbReference type="EMBL" id="LUCH01003774">
    <property type="protein sequence ID" value="KAF5399739.1"/>
    <property type="molecule type" value="Genomic_DNA"/>
</dbReference>
<feature type="compositionally biased region" description="Basic and acidic residues" evidence="5">
    <location>
        <begin position="509"/>
        <end position="524"/>
    </location>
</feature>
<evidence type="ECO:0000256" key="5">
    <source>
        <dbReference type="SAM" id="MobiDB-lite"/>
    </source>
</evidence>
<feature type="compositionally biased region" description="Low complexity" evidence="5">
    <location>
        <begin position="529"/>
        <end position="540"/>
    </location>
</feature>
<accession>A0A8J4T836</accession>
<feature type="region of interest" description="Disordered" evidence="5">
    <location>
        <begin position="590"/>
        <end position="611"/>
    </location>
</feature>
<feature type="compositionally biased region" description="Low complexity" evidence="5">
    <location>
        <begin position="599"/>
        <end position="609"/>
    </location>
</feature>
<reference evidence="7" key="1">
    <citation type="submission" date="2019-05" db="EMBL/GenBank/DDBJ databases">
        <title>Annotation for the trematode Paragonimus heterotremus.</title>
        <authorList>
            <person name="Choi Y.-J."/>
        </authorList>
    </citation>
    <scope>NUCLEOTIDE SEQUENCE</scope>
    <source>
        <strain evidence="7">LC</strain>
    </source>
</reference>
<dbReference type="SUPFAM" id="SSF55550">
    <property type="entry name" value="SH2 domain"/>
    <property type="match status" value="1"/>
</dbReference>
<dbReference type="Proteomes" id="UP000748531">
    <property type="component" value="Unassembled WGS sequence"/>
</dbReference>
<dbReference type="GO" id="GO:0005068">
    <property type="term" value="F:transmembrane receptor protein tyrosine kinase adaptor activity"/>
    <property type="evidence" value="ECO:0007669"/>
    <property type="project" value="TreeGrafter"/>
</dbReference>
<feature type="region of interest" description="Disordered" evidence="5">
    <location>
        <begin position="173"/>
        <end position="194"/>
    </location>
</feature>
<keyword evidence="8" id="KW-1185">Reference proteome</keyword>
<gene>
    <name evidence="7" type="ORF">PHET_06432</name>
</gene>
<dbReference type="InterPro" id="IPR011993">
    <property type="entry name" value="PH-like_dom_sf"/>
</dbReference>
<dbReference type="InterPro" id="IPR000980">
    <property type="entry name" value="SH2"/>
</dbReference>
<dbReference type="Pfam" id="PF00169">
    <property type="entry name" value="PH"/>
    <property type="match status" value="1"/>
</dbReference>